<dbReference type="Gene3D" id="1.10.357.10">
    <property type="entry name" value="Tetracycline Repressor, domain 2"/>
    <property type="match status" value="1"/>
</dbReference>
<organism evidence="7 8">
    <name type="scientific">Cryobacterium arcticum</name>
    <dbReference type="NCBI Taxonomy" id="670052"/>
    <lineage>
        <taxon>Bacteria</taxon>
        <taxon>Bacillati</taxon>
        <taxon>Actinomycetota</taxon>
        <taxon>Actinomycetes</taxon>
        <taxon>Micrococcales</taxon>
        <taxon>Microbacteriaceae</taxon>
        <taxon>Cryobacterium</taxon>
    </lineage>
</organism>
<evidence type="ECO:0000256" key="5">
    <source>
        <dbReference type="SAM" id="MobiDB-lite"/>
    </source>
</evidence>
<dbReference type="InterPro" id="IPR009057">
    <property type="entry name" value="Homeodomain-like_sf"/>
</dbReference>
<dbReference type="KEGG" id="cart:PA27867_0917"/>
<evidence type="ECO:0000256" key="4">
    <source>
        <dbReference type="PROSITE-ProRule" id="PRU00335"/>
    </source>
</evidence>
<evidence type="ECO:0000259" key="6">
    <source>
        <dbReference type="PROSITE" id="PS50977"/>
    </source>
</evidence>
<evidence type="ECO:0000256" key="1">
    <source>
        <dbReference type="ARBA" id="ARBA00023015"/>
    </source>
</evidence>
<dbReference type="AlphaFoldDB" id="A0A1B1BH66"/>
<keyword evidence="2 4" id="KW-0238">DNA-binding</keyword>
<dbReference type="InterPro" id="IPR050109">
    <property type="entry name" value="HTH-type_TetR-like_transc_reg"/>
</dbReference>
<dbReference type="GO" id="GO:0003700">
    <property type="term" value="F:DNA-binding transcription factor activity"/>
    <property type="evidence" value="ECO:0007669"/>
    <property type="project" value="TreeGrafter"/>
</dbReference>
<evidence type="ECO:0000256" key="3">
    <source>
        <dbReference type="ARBA" id="ARBA00023163"/>
    </source>
</evidence>
<dbReference type="EMBL" id="CP016282">
    <property type="protein sequence ID" value="ANP71884.1"/>
    <property type="molecule type" value="Genomic_DNA"/>
</dbReference>
<name>A0A1B1BH66_9MICO</name>
<dbReference type="InterPro" id="IPR001647">
    <property type="entry name" value="HTH_TetR"/>
</dbReference>
<dbReference type="STRING" id="670052.PA27867_0917"/>
<dbReference type="PRINTS" id="PR00455">
    <property type="entry name" value="HTHTETR"/>
</dbReference>
<keyword evidence="3" id="KW-0804">Transcription</keyword>
<dbReference type="SUPFAM" id="SSF46689">
    <property type="entry name" value="Homeodomain-like"/>
    <property type="match status" value="1"/>
</dbReference>
<dbReference type="PANTHER" id="PTHR30055">
    <property type="entry name" value="HTH-TYPE TRANSCRIPTIONAL REGULATOR RUTR"/>
    <property type="match status" value="1"/>
</dbReference>
<dbReference type="PANTHER" id="PTHR30055:SF238">
    <property type="entry name" value="MYCOFACTOCIN BIOSYNTHESIS TRANSCRIPTIONAL REGULATOR MFTR-RELATED"/>
    <property type="match status" value="1"/>
</dbReference>
<accession>A0A1B1BH66</accession>
<evidence type="ECO:0000313" key="7">
    <source>
        <dbReference type="EMBL" id="ANP71884.1"/>
    </source>
</evidence>
<feature type="region of interest" description="Disordered" evidence="5">
    <location>
        <begin position="1"/>
        <end position="34"/>
    </location>
</feature>
<evidence type="ECO:0000313" key="8">
    <source>
        <dbReference type="Proteomes" id="UP000092582"/>
    </source>
</evidence>
<dbReference type="GO" id="GO:0000976">
    <property type="term" value="F:transcription cis-regulatory region binding"/>
    <property type="evidence" value="ECO:0007669"/>
    <property type="project" value="TreeGrafter"/>
</dbReference>
<evidence type="ECO:0000256" key="2">
    <source>
        <dbReference type="ARBA" id="ARBA00023125"/>
    </source>
</evidence>
<gene>
    <name evidence="7" type="ORF">PA27867_0917</name>
</gene>
<keyword evidence="1" id="KW-0805">Transcription regulation</keyword>
<proteinExistence type="predicted"/>
<protein>
    <submittedName>
        <fullName evidence="7">TetR family transcriptional regulator</fullName>
    </submittedName>
</protein>
<dbReference type="Pfam" id="PF00440">
    <property type="entry name" value="TetR_N"/>
    <property type="match status" value="1"/>
</dbReference>
<dbReference type="PROSITE" id="PS50977">
    <property type="entry name" value="HTH_TETR_2"/>
    <property type="match status" value="1"/>
</dbReference>
<keyword evidence="8" id="KW-1185">Reference proteome</keyword>
<feature type="DNA-binding region" description="H-T-H motif" evidence="4">
    <location>
        <begin position="55"/>
        <end position="74"/>
    </location>
</feature>
<sequence length="231" mass="25070">MIRMTTTPKVSADRNSSPAEPRPAGRRERSKHDKRARIHAAAAKLFAERGYSAVTTQDVADEADVAIGTLFRYATSKPELLTMVYNTTLRDGIARGVSTTEADGDITDQIMRLLGPLLDSGLQNRENLAVYQREILFGDPDGAFRAEALSLIDLLEASIATVLGHLAQPDAELRLRPEVDVTLAARSIFSALHMEIIRTGLGREIAADLPGTLRAEIELLVRGLTLPAGQS</sequence>
<reference evidence="7 8" key="1">
    <citation type="submission" date="2016-06" db="EMBL/GenBank/DDBJ databases">
        <title>Genome sequencing of Cryobacterium arcticum PAMC 27867.</title>
        <authorList>
            <person name="Lee J."/>
            <person name="Kim O.-S."/>
        </authorList>
    </citation>
    <scope>NUCLEOTIDE SEQUENCE [LARGE SCALE GENOMIC DNA]</scope>
    <source>
        <strain evidence="7 8">PAMC 27867</strain>
    </source>
</reference>
<feature type="domain" description="HTH tetR-type" evidence="6">
    <location>
        <begin position="32"/>
        <end position="92"/>
    </location>
</feature>
<dbReference type="Proteomes" id="UP000092582">
    <property type="component" value="Chromosome 1"/>
</dbReference>
<feature type="compositionally biased region" description="Polar residues" evidence="5">
    <location>
        <begin position="1"/>
        <end position="15"/>
    </location>
</feature>